<keyword evidence="3" id="KW-0378">Hydrolase</keyword>
<dbReference type="InterPro" id="IPR001818">
    <property type="entry name" value="Pept_M10_metallopeptidase"/>
</dbReference>
<accession>A0A2D6LQN5</accession>
<dbReference type="InterPro" id="IPR024079">
    <property type="entry name" value="MetalloPept_cat_dom_sf"/>
</dbReference>
<reference evidence="7" key="1">
    <citation type="submission" date="2017-09" db="EMBL/GenBank/DDBJ databases">
        <title>The Reconstruction of 2,631 Draft Metagenome-Assembled Genomes from the Global Oceans.</title>
        <authorList>
            <person name="Tully B.J."/>
            <person name="Graham E.D."/>
            <person name="Heidelberg J.F."/>
        </authorList>
    </citation>
    <scope>NUCLEOTIDE SEQUENCE [LARGE SCALE GENOMIC DNA]</scope>
</reference>
<evidence type="ECO:0000256" key="1">
    <source>
        <dbReference type="ARBA" id="ARBA00022670"/>
    </source>
</evidence>
<dbReference type="GO" id="GO:0006508">
    <property type="term" value="P:proteolysis"/>
    <property type="evidence" value="ECO:0007669"/>
    <property type="project" value="UniProtKB-KW"/>
</dbReference>
<keyword evidence="2" id="KW-0479">Metal-binding</keyword>
<dbReference type="SUPFAM" id="SSF55486">
    <property type="entry name" value="Metalloproteases ('zincins'), catalytic domain"/>
    <property type="match status" value="1"/>
</dbReference>
<evidence type="ECO:0000259" key="5">
    <source>
        <dbReference type="Pfam" id="PF00413"/>
    </source>
</evidence>
<dbReference type="GO" id="GO:0004222">
    <property type="term" value="F:metalloendopeptidase activity"/>
    <property type="evidence" value="ECO:0007669"/>
    <property type="project" value="InterPro"/>
</dbReference>
<evidence type="ECO:0000313" key="7">
    <source>
        <dbReference type="Proteomes" id="UP000226712"/>
    </source>
</evidence>
<dbReference type="Proteomes" id="UP000226712">
    <property type="component" value="Unassembled WGS sequence"/>
</dbReference>
<dbReference type="AlphaFoldDB" id="A0A2D6LQN5"/>
<dbReference type="GO" id="GO:0008270">
    <property type="term" value="F:zinc ion binding"/>
    <property type="evidence" value="ECO:0007669"/>
    <property type="project" value="InterPro"/>
</dbReference>
<dbReference type="GO" id="GO:0031012">
    <property type="term" value="C:extracellular matrix"/>
    <property type="evidence" value="ECO:0007669"/>
    <property type="project" value="InterPro"/>
</dbReference>
<dbReference type="Gene3D" id="3.40.390.10">
    <property type="entry name" value="Collagenase (Catalytic Domain)"/>
    <property type="match status" value="1"/>
</dbReference>
<evidence type="ECO:0000256" key="2">
    <source>
        <dbReference type="ARBA" id="ARBA00022723"/>
    </source>
</evidence>
<evidence type="ECO:0000313" key="6">
    <source>
        <dbReference type="EMBL" id="MAG18418.1"/>
    </source>
</evidence>
<evidence type="ECO:0000256" key="3">
    <source>
        <dbReference type="ARBA" id="ARBA00022801"/>
    </source>
</evidence>
<feature type="domain" description="Peptidase M10 metallopeptidase" evidence="5">
    <location>
        <begin position="176"/>
        <end position="242"/>
    </location>
</feature>
<gene>
    <name evidence="6" type="ORF">CL944_03010</name>
</gene>
<name>A0A2D6LQN5_9ARCH</name>
<dbReference type="Pfam" id="PF00413">
    <property type="entry name" value="Peptidase_M10"/>
    <property type="match status" value="1"/>
</dbReference>
<evidence type="ECO:0000256" key="4">
    <source>
        <dbReference type="ARBA" id="ARBA00022833"/>
    </source>
</evidence>
<protein>
    <recommendedName>
        <fullName evidence="5">Peptidase M10 metallopeptidase domain-containing protein</fullName>
    </recommendedName>
</protein>
<organism evidence="6 7">
    <name type="scientific">Candidatus Iainarchaeum sp</name>
    <dbReference type="NCBI Taxonomy" id="3101447"/>
    <lineage>
        <taxon>Archaea</taxon>
        <taxon>Candidatus Iainarchaeota</taxon>
        <taxon>Candidatus Iainarchaeia</taxon>
        <taxon>Candidatus Iainarchaeales</taxon>
        <taxon>Candidatus Iainarchaeaceae</taxon>
        <taxon>Candidatus Iainarchaeum</taxon>
    </lineage>
</organism>
<dbReference type="EMBL" id="NZBD01000016">
    <property type="protein sequence ID" value="MAG18418.1"/>
    <property type="molecule type" value="Genomic_DNA"/>
</dbReference>
<sequence length="243" mass="26573">MNKIAVLSLVILLVAGMVLALPEQANPKADKGPIEKITFIHYKKGHAKPPWAGGGNDKSKVTCYAFLSKGAKWKTTENFLINPTNSQGLSESLIVNSTNAGINEWDSEVTFDVFGTGSVDYTASYNNGDYDGINTLSFGDINKLGAIGVTTVWGYFSGKPSTRELLEWDMLLDEVDFDWGNNDANKMDVQNIITHELGHSAGMSDLYEAGCNDETMYGYSNEGETSKRDLNSGDIEGIQKLYK</sequence>
<comment type="caution">
    <text evidence="6">The sequence shown here is derived from an EMBL/GenBank/DDBJ whole genome shotgun (WGS) entry which is preliminary data.</text>
</comment>
<keyword evidence="4" id="KW-0862">Zinc</keyword>
<proteinExistence type="predicted"/>
<keyword evidence="1" id="KW-0645">Protease</keyword>